<keyword evidence="2" id="KW-0472">Membrane</keyword>
<dbReference type="Proteomes" id="UP000674318">
    <property type="component" value="Unassembled WGS sequence"/>
</dbReference>
<organism evidence="4 5">
    <name type="scientific">Porcisia hertigi</name>
    <dbReference type="NCBI Taxonomy" id="2761500"/>
    <lineage>
        <taxon>Eukaryota</taxon>
        <taxon>Discoba</taxon>
        <taxon>Euglenozoa</taxon>
        <taxon>Kinetoplastea</taxon>
        <taxon>Metakinetoplastina</taxon>
        <taxon>Trypanosomatida</taxon>
        <taxon>Trypanosomatidae</taxon>
        <taxon>Leishmaniinae</taxon>
        <taxon>Porcisia</taxon>
    </lineage>
</organism>
<dbReference type="GeneID" id="94290379"/>
<proteinExistence type="predicted"/>
<keyword evidence="2" id="KW-1133">Transmembrane helix</keyword>
<dbReference type="AlphaFoldDB" id="A0A836L861"/>
<feature type="signal peptide" evidence="3">
    <location>
        <begin position="1"/>
        <end position="26"/>
    </location>
</feature>
<feature type="transmembrane region" description="Helical" evidence="2">
    <location>
        <begin position="742"/>
        <end position="764"/>
    </location>
</feature>
<evidence type="ECO:0000256" key="2">
    <source>
        <dbReference type="SAM" id="Phobius"/>
    </source>
</evidence>
<reference evidence="4 5" key="1">
    <citation type="submission" date="2021-02" db="EMBL/GenBank/DDBJ databases">
        <title>Porcisia hertigi Genome sequencing and assembly.</title>
        <authorList>
            <person name="Almutairi H."/>
            <person name="Gatherer D."/>
        </authorList>
    </citation>
    <scope>NUCLEOTIDE SEQUENCE [LARGE SCALE GENOMIC DNA]</scope>
    <source>
        <strain evidence="4 5">C119</strain>
    </source>
</reference>
<feature type="transmembrane region" description="Helical" evidence="2">
    <location>
        <begin position="532"/>
        <end position="553"/>
    </location>
</feature>
<dbReference type="PANTHER" id="PTHR34730:SF1">
    <property type="entry name" value="PARAQUAT-INDUCIBLE PROTEIN A"/>
    <property type="match status" value="1"/>
</dbReference>
<keyword evidence="3" id="KW-0732">Signal</keyword>
<evidence type="ECO:0000313" key="4">
    <source>
        <dbReference type="EMBL" id="KAG5502039.1"/>
    </source>
</evidence>
<dbReference type="RefSeq" id="XP_067756486.1">
    <property type="nucleotide sequence ID" value="XM_067900302.1"/>
</dbReference>
<dbReference type="Pfam" id="PF04403">
    <property type="entry name" value="PqiA"/>
    <property type="match status" value="1"/>
</dbReference>
<dbReference type="PANTHER" id="PTHR34730">
    <property type="entry name" value="UNNAMED PRODUCT"/>
    <property type="match status" value="1"/>
</dbReference>
<evidence type="ECO:0000256" key="3">
    <source>
        <dbReference type="SAM" id="SignalP"/>
    </source>
</evidence>
<evidence type="ECO:0000313" key="5">
    <source>
        <dbReference type="Proteomes" id="UP000674318"/>
    </source>
</evidence>
<feature type="transmembrane region" description="Helical" evidence="2">
    <location>
        <begin position="565"/>
        <end position="586"/>
    </location>
</feature>
<feature type="region of interest" description="Disordered" evidence="1">
    <location>
        <begin position="595"/>
        <end position="648"/>
    </location>
</feature>
<feature type="transmembrane region" description="Helical" evidence="2">
    <location>
        <begin position="441"/>
        <end position="468"/>
    </location>
</feature>
<accession>A0A836L861</accession>
<protein>
    <submittedName>
        <fullName evidence="4">Uncharacterized protein</fullName>
    </submittedName>
</protein>
<feature type="transmembrane region" description="Helical" evidence="2">
    <location>
        <begin position="657"/>
        <end position="679"/>
    </location>
</feature>
<feature type="transmembrane region" description="Helical" evidence="2">
    <location>
        <begin position="488"/>
        <end position="520"/>
    </location>
</feature>
<dbReference type="InterPro" id="IPR007498">
    <property type="entry name" value="PqiA-like"/>
</dbReference>
<keyword evidence="2" id="KW-0812">Transmembrane</keyword>
<gene>
    <name evidence="4" type="ORF">JKF63_04316</name>
</gene>
<keyword evidence="5" id="KW-1185">Reference proteome</keyword>
<dbReference type="KEGG" id="phet:94290379"/>
<name>A0A836L861_9TRYP</name>
<dbReference type="EMBL" id="JAFJZO010000026">
    <property type="protein sequence ID" value="KAG5502039.1"/>
    <property type="molecule type" value="Genomic_DNA"/>
</dbReference>
<feature type="transmembrane region" description="Helical" evidence="2">
    <location>
        <begin position="784"/>
        <end position="804"/>
    </location>
</feature>
<comment type="caution">
    <text evidence="4">The sequence shown here is derived from an EMBL/GenBank/DDBJ whole genome shotgun (WGS) entry which is preliminary data.</text>
</comment>
<feature type="transmembrane region" description="Helical" evidence="2">
    <location>
        <begin position="393"/>
        <end position="411"/>
    </location>
</feature>
<feature type="compositionally biased region" description="Polar residues" evidence="1">
    <location>
        <begin position="625"/>
        <end position="640"/>
    </location>
</feature>
<feature type="transmembrane region" description="Helical" evidence="2">
    <location>
        <begin position="717"/>
        <end position="735"/>
    </location>
</feature>
<evidence type="ECO:0000256" key="1">
    <source>
        <dbReference type="SAM" id="MobiDB-lite"/>
    </source>
</evidence>
<feature type="chain" id="PRO_5032389237" evidence="3">
    <location>
        <begin position="27"/>
        <end position="820"/>
    </location>
</feature>
<dbReference type="OrthoDB" id="272322at2759"/>
<sequence>MSPYSQCLTTALLLSTLNLTFLPIPSFDTKVLGIRAFNLSCYNIYLGGVGFDWGETTSYAGITEGGSLHCRANLTAFAYEGTVQAKVVVSPSNLQITRTVENPASDVLCLTRNASTELCHVGVSVVSLTTDPTNILMDYMLKPIRSTVNAFVERYVCTVLLPQIEKDIVNYSYAVTPEKKDGHGRASTPIHLSTPLRAVMAIANKVSIAGTRFIVSSKNQRLSVVVSHAGGSHARYVGGLVPPGPQQSVATWLQGLVDAYLANRVPHPFPVYGLPQAIDNIKVGLSTSQTLYASFDVDIAIAASGSNWVSIYRDPGISFENLQIQSVTDGFGSFLTHNVAPWITEAINSKLAAALASFDKSEHLSTHRSEDANDSLVFFFGRDTVVHDTPLKIPLIVIGIVGGVVGALLVGRNVRLHWAEPLLNSSTGLPVSTIRIVAEDVFIIGGALGCMLLFAASCTMTGASVVIGNEMHAYVFSLQDTIRDMWHAGLYLLSALVLVFSGIYPYVKLLSVLGFTVVAHRPTSPVLTLIDYFGKFSLIDTFSLMVMVSGLEIRNIADVRIHRGFYLFMYGTIVSMAVGNYATMLWRRGTTLRSKGLGEGESSSSSTADGEDAGPATARQREPTEQISPLSNGADIQNGTPAEHQGERKGGALRKGLFWCFRGFSTMVVITGSILAWVLPSIRYDIDGLARLLVPPSKSLSLWTLSTLGGRSNANDILVLSLFTVLFAPCFYMALFPRFSFLAAWCAADVLVIACVVGLTQLHRFVGFMLGESMEDVYMARASLLWPLFFLAVCSALVWAHIGLELRRGFVSRKRLVSLP</sequence>